<protein>
    <submittedName>
        <fullName evidence="2">Uncharacterized protein</fullName>
    </submittedName>
</protein>
<gene>
    <name evidence="2" type="ORF">LIER_40399</name>
</gene>
<evidence type="ECO:0000256" key="1">
    <source>
        <dbReference type="SAM" id="MobiDB-lite"/>
    </source>
</evidence>
<dbReference type="AlphaFoldDB" id="A0AAV3QX26"/>
<organism evidence="2 3">
    <name type="scientific">Lithospermum erythrorhizon</name>
    <name type="common">Purple gromwell</name>
    <name type="synonym">Lithospermum officinale var. erythrorhizon</name>
    <dbReference type="NCBI Taxonomy" id="34254"/>
    <lineage>
        <taxon>Eukaryota</taxon>
        <taxon>Viridiplantae</taxon>
        <taxon>Streptophyta</taxon>
        <taxon>Embryophyta</taxon>
        <taxon>Tracheophyta</taxon>
        <taxon>Spermatophyta</taxon>
        <taxon>Magnoliopsida</taxon>
        <taxon>eudicotyledons</taxon>
        <taxon>Gunneridae</taxon>
        <taxon>Pentapetalae</taxon>
        <taxon>asterids</taxon>
        <taxon>lamiids</taxon>
        <taxon>Boraginales</taxon>
        <taxon>Boraginaceae</taxon>
        <taxon>Boraginoideae</taxon>
        <taxon>Lithospermeae</taxon>
        <taxon>Lithospermum</taxon>
    </lineage>
</organism>
<name>A0AAV3QX26_LITER</name>
<sequence length="166" mass="17878">MAKTRDGSTTSTRNEESQGPRTPNLVGMNVEGQPIPLQVIPPLNSQPVEVLRLPWKGSTEIEESNPENMEPVQPEHNGTSGGIDMHVPPTEGNTSKNPNATTDFAKRVESTDTLINSTGGDKEGINVDSPPLEGENVEGDMEGCDSEKLLVVIKESHQVSRTPLVK</sequence>
<proteinExistence type="predicted"/>
<reference evidence="2 3" key="1">
    <citation type="submission" date="2024-01" db="EMBL/GenBank/DDBJ databases">
        <title>The complete chloroplast genome sequence of Lithospermum erythrorhizon: insights into the phylogenetic relationship among Boraginaceae species and the maternal lineages of purple gromwells.</title>
        <authorList>
            <person name="Okada T."/>
            <person name="Watanabe K."/>
        </authorList>
    </citation>
    <scope>NUCLEOTIDE SEQUENCE [LARGE SCALE GENOMIC DNA]</scope>
</reference>
<feature type="region of interest" description="Disordered" evidence="1">
    <location>
        <begin position="58"/>
        <end position="141"/>
    </location>
</feature>
<dbReference type="Proteomes" id="UP001454036">
    <property type="component" value="Unassembled WGS sequence"/>
</dbReference>
<evidence type="ECO:0000313" key="2">
    <source>
        <dbReference type="EMBL" id="GAA0167541.1"/>
    </source>
</evidence>
<evidence type="ECO:0000313" key="3">
    <source>
        <dbReference type="Proteomes" id="UP001454036"/>
    </source>
</evidence>
<keyword evidence="3" id="KW-1185">Reference proteome</keyword>
<feature type="region of interest" description="Disordered" evidence="1">
    <location>
        <begin position="1"/>
        <end position="29"/>
    </location>
</feature>
<dbReference type="EMBL" id="BAABME010023205">
    <property type="protein sequence ID" value="GAA0167541.1"/>
    <property type="molecule type" value="Genomic_DNA"/>
</dbReference>
<comment type="caution">
    <text evidence="2">The sequence shown here is derived from an EMBL/GenBank/DDBJ whole genome shotgun (WGS) entry which is preliminary data.</text>
</comment>
<feature type="compositionally biased region" description="Polar residues" evidence="1">
    <location>
        <begin position="91"/>
        <end position="102"/>
    </location>
</feature>
<accession>A0AAV3QX26</accession>